<dbReference type="EMBL" id="CAMAPF010001011">
    <property type="protein sequence ID" value="CAH9138726.1"/>
    <property type="molecule type" value="Genomic_DNA"/>
</dbReference>
<comment type="caution">
    <text evidence="2">The sequence shown here is derived from an EMBL/GenBank/DDBJ whole genome shotgun (WGS) entry which is preliminary data.</text>
</comment>
<organism evidence="2 4">
    <name type="scientific">Cuscuta epithymum</name>
    <dbReference type="NCBI Taxonomy" id="186058"/>
    <lineage>
        <taxon>Eukaryota</taxon>
        <taxon>Viridiplantae</taxon>
        <taxon>Streptophyta</taxon>
        <taxon>Embryophyta</taxon>
        <taxon>Tracheophyta</taxon>
        <taxon>Spermatophyta</taxon>
        <taxon>Magnoliopsida</taxon>
        <taxon>eudicotyledons</taxon>
        <taxon>Gunneridae</taxon>
        <taxon>Pentapetalae</taxon>
        <taxon>asterids</taxon>
        <taxon>lamiids</taxon>
        <taxon>Solanales</taxon>
        <taxon>Convolvulaceae</taxon>
        <taxon>Cuscuteae</taxon>
        <taxon>Cuscuta</taxon>
        <taxon>Cuscuta subgen. Cuscuta</taxon>
    </lineage>
</organism>
<evidence type="ECO:0000313" key="3">
    <source>
        <dbReference type="EMBL" id="CAH9138726.1"/>
    </source>
</evidence>
<dbReference type="SUPFAM" id="SSF51735">
    <property type="entry name" value="NAD(P)-binding Rossmann-fold domains"/>
    <property type="match status" value="1"/>
</dbReference>
<dbReference type="SUPFAM" id="SSF50129">
    <property type="entry name" value="GroES-like"/>
    <property type="match status" value="1"/>
</dbReference>
<protein>
    <recommendedName>
        <fullName evidence="1">Enoyl reductase (ER) domain-containing protein</fullName>
    </recommendedName>
</protein>
<reference evidence="2" key="1">
    <citation type="submission" date="2022-07" db="EMBL/GenBank/DDBJ databases">
        <authorList>
            <person name="Macas J."/>
            <person name="Novak P."/>
            <person name="Neumann P."/>
        </authorList>
    </citation>
    <scope>NUCLEOTIDE SEQUENCE</scope>
</reference>
<dbReference type="InterPro" id="IPR011032">
    <property type="entry name" value="GroES-like_sf"/>
</dbReference>
<evidence type="ECO:0000259" key="1">
    <source>
        <dbReference type="SMART" id="SM00829"/>
    </source>
</evidence>
<dbReference type="Pfam" id="PF08240">
    <property type="entry name" value="ADH_N"/>
    <property type="match status" value="1"/>
</dbReference>
<dbReference type="Pfam" id="PF13602">
    <property type="entry name" value="ADH_zinc_N_2"/>
    <property type="match status" value="1"/>
</dbReference>
<sequence length="346" mass="36882">MRRSVSKAANFSNPTMAAKLMRAVQYDRYGDGAAALKQVEVPIPTPSRDEILLKVEAVSLNPFDGRIQKGVARPVLPGRFPYTPATDVAGEVIEVGSDVKNFKVGNKVLTVFSFRNGGGLAEYAIAKENSVVERPPEVSAAEAAGLPIAGLTAYLALTEVSGIKLDGSTITLKKNILVTAASGGVGHYTVQLAKLGNVHVTATCGTRNIGFVKSLGADEVLDYTTPDGASLKSPSGVKYDVVIHCTTDIPWSTFQSNLSANGKVIHLTPNPTTFCTFAFQKLTFSKKQLVPWFLTPKSEDLARVVGLVKEGKLKTTIDSRHPLSKADIGWAKMMSGHATGKIIVEP</sequence>
<dbReference type="EMBL" id="CAMAPF010000026">
    <property type="protein sequence ID" value="CAH9074267.1"/>
    <property type="molecule type" value="Genomic_DNA"/>
</dbReference>
<gene>
    <name evidence="3" type="ORF">CEPIT_LOCUS37031</name>
    <name evidence="2" type="ORF">CEPIT_LOCUS4981</name>
</gene>
<dbReference type="InterPro" id="IPR013154">
    <property type="entry name" value="ADH-like_N"/>
</dbReference>
<name>A0AAV0CEV7_9ASTE</name>
<evidence type="ECO:0000313" key="4">
    <source>
        <dbReference type="Proteomes" id="UP001152523"/>
    </source>
</evidence>
<dbReference type="Gene3D" id="3.40.50.720">
    <property type="entry name" value="NAD(P)-binding Rossmann-like Domain"/>
    <property type="match status" value="1"/>
</dbReference>
<dbReference type="InterPro" id="IPR052733">
    <property type="entry name" value="Chloroplast_QOR"/>
</dbReference>
<dbReference type="InterPro" id="IPR020843">
    <property type="entry name" value="ER"/>
</dbReference>
<proteinExistence type="predicted"/>
<dbReference type="SMART" id="SM00829">
    <property type="entry name" value="PKS_ER"/>
    <property type="match status" value="1"/>
</dbReference>
<dbReference type="Gene3D" id="3.90.180.10">
    <property type="entry name" value="Medium-chain alcohol dehydrogenases, catalytic domain"/>
    <property type="match status" value="1"/>
</dbReference>
<dbReference type="PANTHER" id="PTHR44013">
    <property type="entry name" value="ZINC-TYPE ALCOHOL DEHYDROGENASE-LIKE PROTEIN C16A3.02C"/>
    <property type="match status" value="1"/>
</dbReference>
<feature type="domain" description="Enoyl reductase (ER)" evidence="1">
    <location>
        <begin position="30"/>
        <end position="344"/>
    </location>
</feature>
<dbReference type="GO" id="GO:0016491">
    <property type="term" value="F:oxidoreductase activity"/>
    <property type="evidence" value="ECO:0007669"/>
    <property type="project" value="InterPro"/>
</dbReference>
<keyword evidence="4" id="KW-1185">Reference proteome</keyword>
<dbReference type="PANTHER" id="PTHR44013:SF1">
    <property type="entry name" value="ZINC-TYPE ALCOHOL DEHYDROGENASE-LIKE PROTEIN C16A3.02C"/>
    <property type="match status" value="1"/>
</dbReference>
<dbReference type="CDD" id="cd08267">
    <property type="entry name" value="MDR1"/>
    <property type="match status" value="1"/>
</dbReference>
<dbReference type="InterPro" id="IPR036291">
    <property type="entry name" value="NAD(P)-bd_dom_sf"/>
</dbReference>
<dbReference type="Proteomes" id="UP001152523">
    <property type="component" value="Unassembled WGS sequence"/>
</dbReference>
<evidence type="ECO:0000313" key="2">
    <source>
        <dbReference type="EMBL" id="CAH9074267.1"/>
    </source>
</evidence>
<accession>A0AAV0CEV7</accession>
<dbReference type="AlphaFoldDB" id="A0AAV0CEV7"/>